<name>A0A0A0ET65_9GAMM</name>
<dbReference type="Proteomes" id="UP000029989">
    <property type="component" value="Unassembled WGS sequence"/>
</dbReference>
<reference evidence="3 4" key="1">
    <citation type="journal article" date="2015" name="Stand. Genomic Sci.">
        <title>Genomic information of the arsenic-resistant bacterium Lysobacter arseniciresistens type strain ZS79(T) and comparison of Lysobacter draft genomes.</title>
        <authorList>
            <person name="Liu L."/>
            <person name="Zhang S."/>
            <person name="Luo M."/>
            <person name="Wang G."/>
        </authorList>
    </citation>
    <scope>NUCLEOTIDE SEQUENCE [LARGE SCALE GENOMIC DNA]</scope>
    <source>
        <strain evidence="3 4">ZS79</strain>
    </source>
</reference>
<dbReference type="InterPro" id="IPR000468">
    <property type="entry name" value="Barstar"/>
</dbReference>
<evidence type="ECO:0000313" key="4">
    <source>
        <dbReference type="Proteomes" id="UP000029989"/>
    </source>
</evidence>
<keyword evidence="4" id="KW-1185">Reference proteome</keyword>
<proteinExistence type="inferred from homology"/>
<dbReference type="SUPFAM" id="SSF52038">
    <property type="entry name" value="Barstar-related"/>
    <property type="match status" value="1"/>
</dbReference>
<dbReference type="Pfam" id="PF01337">
    <property type="entry name" value="Barstar"/>
    <property type="match status" value="1"/>
</dbReference>
<organism evidence="3 4">
    <name type="scientific">Lysobacter arseniciresistens ZS79</name>
    <dbReference type="NCBI Taxonomy" id="913325"/>
    <lineage>
        <taxon>Bacteria</taxon>
        <taxon>Pseudomonadati</taxon>
        <taxon>Pseudomonadota</taxon>
        <taxon>Gammaproteobacteria</taxon>
        <taxon>Lysobacterales</taxon>
        <taxon>Lysobacteraceae</taxon>
        <taxon>Novilysobacter</taxon>
    </lineage>
</organism>
<dbReference type="AlphaFoldDB" id="A0A0A0ET65"/>
<evidence type="ECO:0000259" key="2">
    <source>
        <dbReference type="Pfam" id="PF01337"/>
    </source>
</evidence>
<accession>A0A0A0ET65</accession>
<dbReference type="CDD" id="cd05141">
    <property type="entry name" value="Barstar_evA4336-like"/>
    <property type="match status" value="1"/>
</dbReference>
<dbReference type="STRING" id="913325.N799_07460"/>
<comment type="similarity">
    <text evidence="1">Belongs to the barstar family.</text>
</comment>
<dbReference type="RefSeq" id="WP_036213520.1">
    <property type="nucleotide sequence ID" value="NZ_AVPT01000043.1"/>
</dbReference>
<gene>
    <name evidence="3" type="ORF">N799_07460</name>
</gene>
<dbReference type="OrthoDB" id="7575400at2"/>
<feature type="domain" description="Barstar (barnase inhibitor)" evidence="2">
    <location>
        <begin position="40"/>
        <end position="133"/>
    </location>
</feature>
<evidence type="ECO:0000313" key="3">
    <source>
        <dbReference type="EMBL" id="KGM53410.1"/>
    </source>
</evidence>
<dbReference type="eggNOG" id="COG2732">
    <property type="taxonomic scope" value="Bacteria"/>
</dbReference>
<sequence length="145" mass="15571">MSAIDLRALLADPLQAGAYFVDERDTAAMAQAGTALDLGVARIDLAGCVDKADLLARLGLGLQLPSWFGGNWDALADSLGDLSWWQVPGYLLLLENAGGLRDADAESFAMLLAILNETADDWRERNVAFWALLPLPEATLQQLDG</sequence>
<evidence type="ECO:0000256" key="1">
    <source>
        <dbReference type="ARBA" id="ARBA00006845"/>
    </source>
</evidence>
<dbReference type="Gene3D" id="3.30.370.10">
    <property type="entry name" value="Barstar-like"/>
    <property type="match status" value="1"/>
</dbReference>
<comment type="caution">
    <text evidence="3">The sequence shown here is derived from an EMBL/GenBank/DDBJ whole genome shotgun (WGS) entry which is preliminary data.</text>
</comment>
<dbReference type="InterPro" id="IPR035905">
    <property type="entry name" value="Barstar-like_sf"/>
</dbReference>
<protein>
    <recommendedName>
        <fullName evidence="2">Barstar (barnase inhibitor) domain-containing protein</fullName>
    </recommendedName>
</protein>
<dbReference type="EMBL" id="AVPT01000043">
    <property type="protein sequence ID" value="KGM53410.1"/>
    <property type="molecule type" value="Genomic_DNA"/>
</dbReference>